<evidence type="ECO:0000313" key="2">
    <source>
        <dbReference type="Proteomes" id="UP001206924"/>
    </source>
</evidence>
<sequence length="245" mass="26265">MWTQMPVGIPDDPSGYRFEPVCFDDLAGDVSCLAANQAACTAGEDGRLVYWFSGLKGTDPSTWTKVSETPSCIYSEEPVDVGEQIQAQILTAFQERPIAAGKLVLQPSPHTLIGMETNVYVEAAEQVFEMVLLEQTVRIVATPTEFELNYGDGTVYGPTSVPGAPLAQDRWGEQTQTSHKYTASGDYQVGATVHFSGTYSVNGGPMSPIDGRAAVSSEPQTLSVWRAETRSVADNCLVNPSGVGC</sequence>
<dbReference type="Proteomes" id="UP001206924">
    <property type="component" value="Unassembled WGS sequence"/>
</dbReference>
<dbReference type="EMBL" id="JANFLP010000013">
    <property type="protein sequence ID" value="MCQ1950932.1"/>
    <property type="molecule type" value="Genomic_DNA"/>
</dbReference>
<accession>A0ABT1NT74</accession>
<reference evidence="1 2" key="1">
    <citation type="submission" date="2022-07" db="EMBL/GenBank/DDBJ databases">
        <title>Novel species in genus Arthrobacter.</title>
        <authorList>
            <person name="Liu Y."/>
        </authorList>
    </citation>
    <scope>NUCLEOTIDE SEQUENCE [LARGE SCALE GENOMIC DNA]</scope>
    <source>
        <strain evidence="2">zg-Y859</strain>
    </source>
</reference>
<proteinExistence type="predicted"/>
<dbReference type="RefSeq" id="WP_255866124.1">
    <property type="nucleotide sequence ID" value="NZ_JANFLP010000013.1"/>
</dbReference>
<evidence type="ECO:0008006" key="3">
    <source>
        <dbReference type="Google" id="ProtNLM"/>
    </source>
</evidence>
<name>A0ABT1NT74_9MICC</name>
<evidence type="ECO:0000313" key="1">
    <source>
        <dbReference type="EMBL" id="MCQ1950932.1"/>
    </source>
</evidence>
<gene>
    <name evidence="1" type="ORF">NNX28_13470</name>
</gene>
<protein>
    <recommendedName>
        <fullName evidence="3">PKD domain-containing protein</fullName>
    </recommendedName>
</protein>
<comment type="caution">
    <text evidence="1">The sequence shown here is derived from an EMBL/GenBank/DDBJ whole genome shotgun (WGS) entry which is preliminary data.</text>
</comment>
<organism evidence="1 2">
    <name type="scientific">Arthrobacter jinronghuae</name>
    <dbReference type="NCBI Taxonomy" id="2964609"/>
    <lineage>
        <taxon>Bacteria</taxon>
        <taxon>Bacillati</taxon>
        <taxon>Actinomycetota</taxon>
        <taxon>Actinomycetes</taxon>
        <taxon>Micrococcales</taxon>
        <taxon>Micrococcaceae</taxon>
        <taxon>Arthrobacter</taxon>
    </lineage>
</organism>
<keyword evidence="2" id="KW-1185">Reference proteome</keyword>